<dbReference type="AlphaFoldDB" id="A0A086J2K4"/>
<dbReference type="EMBL" id="AKIJ01000003">
    <property type="protein sequence ID" value="KFG26372.1"/>
    <property type="molecule type" value="Genomic_DNA"/>
</dbReference>
<keyword evidence="2" id="KW-1185">Reference proteome</keyword>
<reference evidence="1 2" key="1">
    <citation type="journal article" date="2014" name="Genome Announc.">
        <title>Genome Sequence of the Microsporidian Species Nematocida sp1 Strain ERTm6 (ATCC PRA-372).</title>
        <authorList>
            <person name="Bakowski M.A."/>
            <person name="Priest M."/>
            <person name="Young S."/>
            <person name="Cuomo C.A."/>
            <person name="Troemel E.R."/>
        </authorList>
    </citation>
    <scope>NUCLEOTIDE SEQUENCE [LARGE SCALE GENOMIC DNA]</scope>
    <source>
        <strain evidence="1 2">ERTm6</strain>
    </source>
</reference>
<name>A0A086J2K4_NEMA1</name>
<dbReference type="Proteomes" id="UP000054524">
    <property type="component" value="Unassembled WGS sequence"/>
</dbReference>
<dbReference type="RefSeq" id="XP_052904927.1">
    <property type="nucleotide sequence ID" value="XM_053049122.1"/>
</dbReference>
<dbReference type="GeneID" id="77676467"/>
<sequence>MDSSRNSSLSLYKGLPVVHSYRRHLLDKADGPERTAGITKVILDGMGPNVKPRGVYSISCKFDICEIFVQTSDDLLRCAQWQIHSVQLDMTGERAYTKGSISSAAHAGIYFTIDMDGYINPATKRMWIYNVRNLLRLCSKKNILVVYSADRMNEEEILQIFQKFKIKRRVAVGFYTINMERMLVTAAMKKYAYKGSFVPIEENETDFKRMVYRATKPLKSIKG</sequence>
<accession>A0A086J2K4</accession>
<comment type="caution">
    <text evidence="1">The sequence shown here is derived from an EMBL/GenBank/DDBJ whole genome shotgun (WGS) entry which is preliminary data.</text>
</comment>
<evidence type="ECO:0000313" key="2">
    <source>
        <dbReference type="Proteomes" id="UP000054524"/>
    </source>
</evidence>
<gene>
    <name evidence="1" type="ORF">NESG_01494</name>
</gene>
<protein>
    <submittedName>
        <fullName evidence="1">Uncharacterized protein</fullName>
    </submittedName>
</protein>
<evidence type="ECO:0000313" key="1">
    <source>
        <dbReference type="EMBL" id="KFG26372.1"/>
    </source>
</evidence>
<dbReference type="HOGENOM" id="CLU_1240431_0_0_1"/>
<organism evidence="1 2">
    <name type="scientific">Nematocida ausubeli (strain ATCC PRA-371 / ERTm2)</name>
    <name type="common">Nematode killer fungus</name>
    <dbReference type="NCBI Taxonomy" id="1913371"/>
    <lineage>
        <taxon>Eukaryota</taxon>
        <taxon>Fungi</taxon>
        <taxon>Fungi incertae sedis</taxon>
        <taxon>Microsporidia</taxon>
        <taxon>Nematocida</taxon>
    </lineage>
</organism>
<proteinExistence type="predicted"/>